<reference evidence="1" key="2">
    <citation type="submission" date="2021-02" db="EMBL/GenBank/DDBJ databases">
        <title>Aspergillus luchuensis mut. kawachii IFO 4304 genome sequence.</title>
        <authorList>
            <person name="Mori K."/>
            <person name="Kadooka C."/>
            <person name="Goto M."/>
            <person name="Futagami T."/>
        </authorList>
    </citation>
    <scope>NUCLEOTIDE SEQUENCE</scope>
    <source>
        <strain evidence="1">IFO 4308</strain>
    </source>
</reference>
<proteinExistence type="predicted"/>
<evidence type="ECO:0000313" key="1">
    <source>
        <dbReference type="EMBL" id="BCR95293.1"/>
    </source>
</evidence>
<sequence length="87" mass="9884">MVIVNRGIVRRLSYLPAAPARLPADALVLPADTVAGRRFEHLLQLILAEWLNRDHLDIEMVVFTQRIDRIKLPLPSPVLFSTEALFL</sequence>
<dbReference type="EMBL" id="AP024426">
    <property type="protein sequence ID" value="BCR95293.1"/>
    <property type="molecule type" value="Genomic_DNA"/>
</dbReference>
<protein>
    <submittedName>
        <fullName evidence="1">Uncharacterized protein</fullName>
    </submittedName>
</protein>
<name>A0A7R7W2Q1_ASPKA</name>
<organism evidence="1 2">
    <name type="scientific">Aspergillus kawachii</name>
    <name type="common">White koji mold</name>
    <name type="synonym">Aspergillus awamori var. kawachi</name>
    <dbReference type="NCBI Taxonomy" id="1069201"/>
    <lineage>
        <taxon>Eukaryota</taxon>
        <taxon>Fungi</taxon>
        <taxon>Dikarya</taxon>
        <taxon>Ascomycota</taxon>
        <taxon>Pezizomycotina</taxon>
        <taxon>Eurotiomycetes</taxon>
        <taxon>Eurotiomycetidae</taxon>
        <taxon>Eurotiales</taxon>
        <taxon>Aspergillaceae</taxon>
        <taxon>Aspergillus</taxon>
        <taxon>Aspergillus subgen. Circumdati</taxon>
    </lineage>
</organism>
<dbReference type="Proteomes" id="UP000661280">
    <property type="component" value="Chromosome 2"/>
</dbReference>
<reference evidence="1" key="1">
    <citation type="submission" date="2021-01" db="EMBL/GenBank/DDBJ databases">
        <authorList>
            <consortium name="Aspergillus luchuensis mut. kawachii IFO 4304 genome sequencing consortium"/>
            <person name="Kazuki M."/>
            <person name="Futagami T."/>
        </authorList>
    </citation>
    <scope>NUCLEOTIDE SEQUENCE</scope>
    <source>
        <strain evidence="1">IFO 4308</strain>
    </source>
</reference>
<dbReference type="KEGG" id="aluc:AKAW2_20233A"/>
<keyword evidence="2" id="KW-1185">Reference proteome</keyword>
<dbReference type="RefSeq" id="XP_041539059.1">
    <property type="nucleotide sequence ID" value="XM_041684923.1"/>
</dbReference>
<dbReference type="GeneID" id="64956618"/>
<gene>
    <name evidence="1" type="ORF">AKAW2_20233A</name>
</gene>
<evidence type="ECO:0000313" key="2">
    <source>
        <dbReference type="Proteomes" id="UP000661280"/>
    </source>
</evidence>
<accession>A0A7R7W2Q1</accession>
<dbReference type="AlphaFoldDB" id="A0A7R7W2Q1"/>
<dbReference type="OrthoDB" id="10350789at2759"/>